<keyword evidence="2" id="KW-1185">Reference proteome</keyword>
<sequence length="90" mass="9563">MRPTPIPDNEVWPGSFRAVLSGPSGDLTDPTVAPVEVIFDRGQETGQARACVRFELEPGDLEKLAAGGTIWLGVYGPLPVFTVDVKAPGE</sequence>
<evidence type="ECO:0000313" key="1">
    <source>
        <dbReference type="EMBL" id="MBM0275334.1"/>
    </source>
</evidence>
<protein>
    <submittedName>
        <fullName evidence="1">Uncharacterized protein</fullName>
    </submittedName>
</protein>
<name>A0ABS1YD64_9ACTN</name>
<evidence type="ECO:0000313" key="2">
    <source>
        <dbReference type="Proteomes" id="UP000622245"/>
    </source>
</evidence>
<proteinExistence type="predicted"/>
<comment type="caution">
    <text evidence="1">The sequence shown here is derived from an EMBL/GenBank/DDBJ whole genome shotgun (WGS) entry which is preliminary data.</text>
</comment>
<reference evidence="1 2" key="1">
    <citation type="submission" date="2021-01" db="EMBL/GenBank/DDBJ databases">
        <title>Draft genome sequence of Micromonospora sp. strain STR1s_6.</title>
        <authorList>
            <person name="Karlyshev A."/>
            <person name="Jawad R."/>
        </authorList>
    </citation>
    <scope>NUCLEOTIDE SEQUENCE [LARGE SCALE GENOMIC DNA]</scope>
    <source>
        <strain evidence="1 2">STR1S-6</strain>
    </source>
</reference>
<dbReference type="RefSeq" id="WP_203147734.1">
    <property type="nucleotide sequence ID" value="NZ_JAEVHL010000021.1"/>
</dbReference>
<accession>A0ABS1YD64</accession>
<organism evidence="1 2">
    <name type="scientific">Micromonospora tarensis</name>
    <dbReference type="NCBI Taxonomy" id="2806100"/>
    <lineage>
        <taxon>Bacteria</taxon>
        <taxon>Bacillati</taxon>
        <taxon>Actinomycetota</taxon>
        <taxon>Actinomycetes</taxon>
        <taxon>Micromonosporales</taxon>
        <taxon>Micromonosporaceae</taxon>
        <taxon>Micromonospora</taxon>
    </lineage>
</organism>
<dbReference type="Proteomes" id="UP000622245">
    <property type="component" value="Unassembled WGS sequence"/>
</dbReference>
<gene>
    <name evidence="1" type="ORF">JM949_07635</name>
</gene>
<dbReference type="EMBL" id="JAEVHL010000021">
    <property type="protein sequence ID" value="MBM0275334.1"/>
    <property type="molecule type" value="Genomic_DNA"/>
</dbReference>